<name>A0A977KXU4_9CYAN</name>
<dbReference type="EMBL" id="CP073041">
    <property type="protein sequence ID" value="UXE61894.1"/>
    <property type="molecule type" value="Genomic_DNA"/>
</dbReference>
<dbReference type="KEGG" id="wna:KA717_02900"/>
<dbReference type="AlphaFoldDB" id="A0A977KXU4"/>
<organism evidence="1">
    <name type="scientific">Woronichinia naegeliana WA131</name>
    <dbReference type="NCBI Taxonomy" id="2824559"/>
    <lineage>
        <taxon>Bacteria</taxon>
        <taxon>Bacillati</taxon>
        <taxon>Cyanobacteriota</taxon>
        <taxon>Cyanophyceae</taxon>
        <taxon>Synechococcales</taxon>
        <taxon>Coelosphaeriaceae</taxon>
        <taxon>Woronichinia</taxon>
    </lineage>
</organism>
<dbReference type="Proteomes" id="UP001065613">
    <property type="component" value="Chromosome"/>
</dbReference>
<sequence>MLLVTELRKDEEVINEEAYLAQLRNSNQAAHQLMTLLESEKELQNV</sequence>
<accession>A0A977KXU4</accession>
<protein>
    <submittedName>
        <fullName evidence="1">Uncharacterized protein</fullName>
    </submittedName>
</protein>
<evidence type="ECO:0000313" key="1">
    <source>
        <dbReference type="EMBL" id="UXE61894.1"/>
    </source>
</evidence>
<reference evidence="1" key="1">
    <citation type="submission" date="2021-04" db="EMBL/GenBank/DDBJ databases">
        <title>Genome sequence of Woronichinia naegeliana from Washington state freshwater lake bloom.</title>
        <authorList>
            <person name="Dreher T.W."/>
        </authorList>
    </citation>
    <scope>NUCLEOTIDE SEQUENCE</scope>
    <source>
        <strain evidence="1">WA131</strain>
    </source>
</reference>
<gene>
    <name evidence="1" type="ORF">KA717_02900</name>
</gene>
<proteinExistence type="predicted"/>